<dbReference type="EMBL" id="JAGEVG010000004">
    <property type="protein sequence ID" value="MBO3097558.1"/>
    <property type="molecule type" value="Genomic_DNA"/>
</dbReference>
<evidence type="ECO:0000313" key="2">
    <source>
        <dbReference type="EMBL" id="MBO3097558.1"/>
    </source>
</evidence>
<sequence length="220" mass="25729">MKTYNVNVIDANHMEINGKVSHPLWEKAEVLKDFSSPWNSEEVESIEFRALHDGTYLFVSYRVNDDSLHIDRTDDSKKSVDNSDRVELFLRSDKQLDPYYCLEIDPLARLQDFMARPNREFDYLWDWPKKDIAIKSHITSTSFSVEMAISIDALKRFSLIQNDGHIEAGIYRAKYNQQQNGQFKPTWITWVNPQTETPNFHTASSFGKLKLENFKLSKKV</sequence>
<evidence type="ECO:0000313" key="3">
    <source>
        <dbReference type="Proteomes" id="UP000681315"/>
    </source>
</evidence>
<comment type="caution">
    <text evidence="2">The sequence shown here is derived from an EMBL/GenBank/DDBJ whole genome shotgun (WGS) entry which is preliminary data.</text>
</comment>
<evidence type="ECO:0000259" key="1">
    <source>
        <dbReference type="Pfam" id="PF06452"/>
    </source>
</evidence>
<proteinExistence type="predicted"/>
<name>A0ABS3SPE3_9FLAO</name>
<dbReference type="CDD" id="cd09620">
    <property type="entry name" value="CBM9_like_3"/>
    <property type="match status" value="1"/>
</dbReference>
<dbReference type="SUPFAM" id="SSF49344">
    <property type="entry name" value="CBD9-like"/>
    <property type="match status" value="1"/>
</dbReference>
<protein>
    <submittedName>
        <fullName evidence="2">Carbohydrate-binding family 9-like protein</fullName>
    </submittedName>
</protein>
<keyword evidence="3" id="KW-1185">Reference proteome</keyword>
<dbReference type="Pfam" id="PF06452">
    <property type="entry name" value="CBM9_1"/>
    <property type="match status" value="1"/>
</dbReference>
<feature type="domain" description="Carbohydrate-binding" evidence="1">
    <location>
        <begin position="16"/>
        <end position="212"/>
    </location>
</feature>
<dbReference type="Proteomes" id="UP000681315">
    <property type="component" value="Unassembled WGS sequence"/>
</dbReference>
<organism evidence="2 3">
    <name type="scientific">Gelidibacter pelagius</name>
    <dbReference type="NCBI Taxonomy" id="2819985"/>
    <lineage>
        <taxon>Bacteria</taxon>
        <taxon>Pseudomonadati</taxon>
        <taxon>Bacteroidota</taxon>
        <taxon>Flavobacteriia</taxon>
        <taxon>Flavobacteriales</taxon>
        <taxon>Flavobacteriaceae</taxon>
        <taxon>Gelidibacter</taxon>
    </lineage>
</organism>
<dbReference type="InterPro" id="IPR010502">
    <property type="entry name" value="Carb-bd_dom_fam9"/>
</dbReference>
<dbReference type="RefSeq" id="WP_208232707.1">
    <property type="nucleotide sequence ID" value="NZ_JAGEVG010000004.1"/>
</dbReference>
<dbReference type="Gene3D" id="2.60.40.1190">
    <property type="match status" value="1"/>
</dbReference>
<accession>A0ABS3SPE3</accession>
<reference evidence="2 3" key="1">
    <citation type="submission" date="2021-03" db="EMBL/GenBank/DDBJ databases">
        <title>Gelidibacter sp. nov., isolated from costal sediment.</title>
        <authorList>
            <person name="Lun K.-Y."/>
        </authorList>
    </citation>
    <scope>NUCLEOTIDE SEQUENCE [LARGE SCALE GENOMIC DNA]</scope>
    <source>
        <strain evidence="2 3">DF109</strain>
    </source>
</reference>
<gene>
    <name evidence="2" type="ORF">J4051_04725</name>
</gene>